<dbReference type="GO" id="GO:0016810">
    <property type="term" value="F:hydrolase activity, acting on carbon-nitrogen (but not peptide) bonds"/>
    <property type="evidence" value="ECO:0007669"/>
    <property type="project" value="InterPro"/>
</dbReference>
<name>A0AAN8A5N2_9PEZI</name>
<dbReference type="InterPro" id="IPR032466">
    <property type="entry name" value="Metal_Hydrolase"/>
</dbReference>
<dbReference type="SUPFAM" id="SSF51556">
    <property type="entry name" value="Metallo-dependent hydrolases"/>
    <property type="match status" value="1"/>
</dbReference>
<evidence type="ECO:0008006" key="4">
    <source>
        <dbReference type="Google" id="ProtNLM"/>
    </source>
</evidence>
<proteinExistence type="predicted"/>
<dbReference type="PANTHER" id="PTHR43135">
    <property type="entry name" value="ALPHA-D-RIBOSE 1-METHYLPHOSPHONATE 5-TRIPHOSPHATE DIPHOSPHATASE"/>
    <property type="match status" value="1"/>
</dbReference>
<dbReference type="Proteomes" id="UP001310594">
    <property type="component" value="Unassembled WGS sequence"/>
</dbReference>
<dbReference type="InterPro" id="IPR011059">
    <property type="entry name" value="Metal-dep_hydrolase_composite"/>
</dbReference>
<feature type="chain" id="PRO_5042997008" description="Amidohydrolase-related domain-containing protein" evidence="1">
    <location>
        <begin position="22"/>
        <end position="332"/>
    </location>
</feature>
<organism evidence="2 3">
    <name type="scientific">Elasticomyces elasticus</name>
    <dbReference type="NCBI Taxonomy" id="574655"/>
    <lineage>
        <taxon>Eukaryota</taxon>
        <taxon>Fungi</taxon>
        <taxon>Dikarya</taxon>
        <taxon>Ascomycota</taxon>
        <taxon>Pezizomycotina</taxon>
        <taxon>Dothideomycetes</taxon>
        <taxon>Dothideomycetidae</taxon>
        <taxon>Mycosphaerellales</taxon>
        <taxon>Teratosphaeriaceae</taxon>
        <taxon>Elasticomyces</taxon>
    </lineage>
</organism>
<dbReference type="Gene3D" id="1.20.58.520">
    <property type="entry name" value="Amidohydrolase"/>
    <property type="match status" value="1"/>
</dbReference>
<dbReference type="Gene3D" id="2.30.40.10">
    <property type="entry name" value="Urease, subunit C, domain 1"/>
    <property type="match status" value="1"/>
</dbReference>
<evidence type="ECO:0000313" key="2">
    <source>
        <dbReference type="EMBL" id="KAK5708140.1"/>
    </source>
</evidence>
<dbReference type="EMBL" id="JAVRQU010000001">
    <property type="protein sequence ID" value="KAK5708140.1"/>
    <property type="molecule type" value="Genomic_DNA"/>
</dbReference>
<gene>
    <name evidence="2" type="ORF">LTR97_000680</name>
</gene>
<comment type="caution">
    <text evidence="2">The sequence shown here is derived from an EMBL/GenBank/DDBJ whole genome shotgun (WGS) entry which is preliminary data.</text>
</comment>
<accession>A0AAN8A5N2</accession>
<dbReference type="PANTHER" id="PTHR43135:SF3">
    <property type="entry name" value="ALPHA-D-RIBOSE 1-METHYLPHOSPHONATE 5-TRIPHOSPHATE DIPHOSPHATASE"/>
    <property type="match status" value="1"/>
</dbReference>
<dbReference type="SUPFAM" id="SSF51338">
    <property type="entry name" value="Composite domain of metallo-dependent hydrolases"/>
    <property type="match status" value="1"/>
</dbReference>
<reference evidence="2" key="1">
    <citation type="submission" date="2023-08" db="EMBL/GenBank/DDBJ databases">
        <title>Black Yeasts Isolated from many extreme environments.</title>
        <authorList>
            <person name="Coleine C."/>
            <person name="Stajich J.E."/>
            <person name="Selbmann L."/>
        </authorList>
    </citation>
    <scope>NUCLEOTIDE SEQUENCE</scope>
    <source>
        <strain evidence="2">CCFEE 5810</strain>
    </source>
</reference>
<dbReference type="Gene3D" id="3.40.50.10910">
    <property type="entry name" value="Amidohydrolase"/>
    <property type="match status" value="1"/>
</dbReference>
<dbReference type="Gene3D" id="3.30.110.90">
    <property type="entry name" value="Amidohydrolase"/>
    <property type="match status" value="1"/>
</dbReference>
<dbReference type="AlphaFoldDB" id="A0AAN8A5N2"/>
<evidence type="ECO:0000256" key="1">
    <source>
        <dbReference type="SAM" id="SignalP"/>
    </source>
</evidence>
<keyword evidence="1" id="KW-0732">Signal</keyword>
<feature type="signal peptide" evidence="1">
    <location>
        <begin position="1"/>
        <end position="21"/>
    </location>
</feature>
<protein>
    <recommendedName>
        <fullName evidence="4">Amidohydrolase-related domain-containing protein</fullName>
    </recommendedName>
</protein>
<sequence>MQTYSTLNLVLTALLGTTVNACLPSVQARHATDATSTETQLKLLEARSRNTPSTIPHRKTTLTNVRIFDGWRIGEPTNIAIDGDSITFDLRNARNTIDGQGGVLLPGLIDSHIHLSQMASLETLISYGVTTAMNMGCDNYTLCAAFREQPGLTSVFGAGQAAVKPNSTHATVFGAHGYVNSPSQASEFVAEVFGHGSDYMKLISESNGFGQDIHDALVNATHAQGRVSMTHAQDHASYQVAVASRTDGLQHVPYDIPLTQEMAQRIRSQGQHVTPTLNIARITVSNLTVEAIISPDANLTYEAGESLKENTSLTSQIANVCAVRIYSTRDVS</sequence>
<dbReference type="InterPro" id="IPR051781">
    <property type="entry name" value="Metallo-dep_Hydrolase"/>
</dbReference>
<evidence type="ECO:0000313" key="3">
    <source>
        <dbReference type="Proteomes" id="UP001310594"/>
    </source>
</evidence>